<dbReference type="Proteomes" id="UP000308197">
    <property type="component" value="Unassembled WGS sequence"/>
</dbReference>
<dbReference type="EMBL" id="ML211084">
    <property type="protein sequence ID" value="TFK89185.1"/>
    <property type="molecule type" value="Genomic_DNA"/>
</dbReference>
<evidence type="ECO:0000313" key="3">
    <source>
        <dbReference type="Proteomes" id="UP000308197"/>
    </source>
</evidence>
<feature type="signal peptide" evidence="1">
    <location>
        <begin position="1"/>
        <end position="19"/>
    </location>
</feature>
<accession>A0A5C3PHF8</accession>
<evidence type="ECO:0000313" key="2">
    <source>
        <dbReference type="EMBL" id="TFK89185.1"/>
    </source>
</evidence>
<sequence length="71" mass="8131">MLVGIWLLSVFCRWLDVLPHPSLSPERPSRSPKPSYPYRISDVCRRTLADPLISHMPHSHSEPPKPSPSFQ</sequence>
<proteinExistence type="predicted"/>
<reference evidence="2 3" key="1">
    <citation type="journal article" date="2019" name="Nat. Ecol. Evol.">
        <title>Megaphylogeny resolves global patterns of mushroom evolution.</title>
        <authorList>
            <person name="Varga T."/>
            <person name="Krizsan K."/>
            <person name="Foldi C."/>
            <person name="Dima B."/>
            <person name="Sanchez-Garcia M."/>
            <person name="Sanchez-Ramirez S."/>
            <person name="Szollosi G.J."/>
            <person name="Szarkandi J.G."/>
            <person name="Papp V."/>
            <person name="Albert L."/>
            <person name="Andreopoulos W."/>
            <person name="Angelini C."/>
            <person name="Antonin V."/>
            <person name="Barry K.W."/>
            <person name="Bougher N.L."/>
            <person name="Buchanan P."/>
            <person name="Buyck B."/>
            <person name="Bense V."/>
            <person name="Catcheside P."/>
            <person name="Chovatia M."/>
            <person name="Cooper J."/>
            <person name="Damon W."/>
            <person name="Desjardin D."/>
            <person name="Finy P."/>
            <person name="Geml J."/>
            <person name="Haridas S."/>
            <person name="Hughes K."/>
            <person name="Justo A."/>
            <person name="Karasinski D."/>
            <person name="Kautmanova I."/>
            <person name="Kiss B."/>
            <person name="Kocsube S."/>
            <person name="Kotiranta H."/>
            <person name="LaButti K.M."/>
            <person name="Lechner B.E."/>
            <person name="Liimatainen K."/>
            <person name="Lipzen A."/>
            <person name="Lukacs Z."/>
            <person name="Mihaltcheva S."/>
            <person name="Morgado L.N."/>
            <person name="Niskanen T."/>
            <person name="Noordeloos M.E."/>
            <person name="Ohm R.A."/>
            <person name="Ortiz-Santana B."/>
            <person name="Ovrebo C."/>
            <person name="Racz N."/>
            <person name="Riley R."/>
            <person name="Savchenko A."/>
            <person name="Shiryaev A."/>
            <person name="Soop K."/>
            <person name="Spirin V."/>
            <person name="Szebenyi C."/>
            <person name="Tomsovsky M."/>
            <person name="Tulloss R.E."/>
            <person name="Uehling J."/>
            <person name="Grigoriev I.V."/>
            <person name="Vagvolgyi C."/>
            <person name="Papp T."/>
            <person name="Martin F.M."/>
            <person name="Miettinen O."/>
            <person name="Hibbett D.S."/>
            <person name="Nagy L.G."/>
        </authorList>
    </citation>
    <scope>NUCLEOTIDE SEQUENCE [LARGE SCALE GENOMIC DNA]</scope>
    <source>
        <strain evidence="2 3">HHB13444</strain>
    </source>
</reference>
<keyword evidence="3" id="KW-1185">Reference proteome</keyword>
<protein>
    <recommendedName>
        <fullName evidence="4">Secreted protein</fullName>
    </recommendedName>
</protein>
<feature type="chain" id="PRO_5022926676" description="Secreted protein" evidence="1">
    <location>
        <begin position="20"/>
        <end position="71"/>
    </location>
</feature>
<gene>
    <name evidence="2" type="ORF">K466DRAFT_545633</name>
</gene>
<evidence type="ECO:0000256" key="1">
    <source>
        <dbReference type="SAM" id="SignalP"/>
    </source>
</evidence>
<evidence type="ECO:0008006" key="4">
    <source>
        <dbReference type="Google" id="ProtNLM"/>
    </source>
</evidence>
<organism evidence="2 3">
    <name type="scientific">Polyporus arcularius HHB13444</name>
    <dbReference type="NCBI Taxonomy" id="1314778"/>
    <lineage>
        <taxon>Eukaryota</taxon>
        <taxon>Fungi</taxon>
        <taxon>Dikarya</taxon>
        <taxon>Basidiomycota</taxon>
        <taxon>Agaricomycotina</taxon>
        <taxon>Agaricomycetes</taxon>
        <taxon>Polyporales</taxon>
        <taxon>Polyporaceae</taxon>
        <taxon>Polyporus</taxon>
    </lineage>
</organism>
<dbReference type="InParanoid" id="A0A5C3PHF8"/>
<keyword evidence="1" id="KW-0732">Signal</keyword>
<name>A0A5C3PHF8_9APHY</name>
<dbReference type="AlphaFoldDB" id="A0A5C3PHF8"/>